<dbReference type="PANTHER" id="PTHR42973">
    <property type="entry name" value="BINDING OXIDOREDUCTASE, PUTATIVE (AFU_ORTHOLOGUE AFUA_1G17690)-RELATED"/>
    <property type="match status" value="1"/>
</dbReference>
<keyword evidence="4" id="KW-0560">Oxidoreductase</keyword>
<dbReference type="Pfam" id="PF01565">
    <property type="entry name" value="FAD_binding_4"/>
    <property type="match status" value="1"/>
</dbReference>
<dbReference type="AlphaFoldDB" id="A0A0A1T7T6"/>
<comment type="similarity">
    <text evidence="1">Belongs to the oxygen-dependent FAD-linked oxidoreductase family.</text>
</comment>
<keyword evidence="8" id="KW-1185">Reference proteome</keyword>
<dbReference type="InterPro" id="IPR012951">
    <property type="entry name" value="BBE"/>
</dbReference>
<evidence type="ECO:0000313" key="7">
    <source>
        <dbReference type="EMBL" id="CEJ82347.1"/>
    </source>
</evidence>
<keyword evidence="2" id="KW-0285">Flavoprotein</keyword>
<evidence type="ECO:0000313" key="8">
    <source>
        <dbReference type="Proteomes" id="UP000039046"/>
    </source>
</evidence>
<feature type="signal peptide" evidence="5">
    <location>
        <begin position="1"/>
        <end position="15"/>
    </location>
</feature>
<dbReference type="STRING" id="1531966.A0A0A1T7T6"/>
<dbReference type="Proteomes" id="UP000039046">
    <property type="component" value="Unassembled WGS sequence"/>
</dbReference>
<dbReference type="InterPro" id="IPR016169">
    <property type="entry name" value="FAD-bd_PCMH_sub2"/>
</dbReference>
<dbReference type="OrthoDB" id="2151789at2759"/>
<sequence>MKVAHLALAVVPAAALTLSEVQQQIAGFATTVQKSPETSPTLGCRIACQFLQTALPEALFLPNSTVYEQTELSYWSQQQSKVRPACRLLPATSSDVSLALLVSRATQCPFAVKSGGHSPAQGSSNVQGGVTIDFARMKDIQISADKTEVAIEPGNVWYDVYTHLLPHNITVIGGRVSPIGTSGLTLGGGISFFSNQHGWACDNVNAYEVVMADGTLRTVTAKQYPDLYWALRGGGNNFGIVTRLHLAAYPQGDLWAGSRFYPLTDENTKAHTEALAHFTERSTEDPKAQVIQAYVYAQVYNMYVLASDLQYSVPQPFPAILSNFTAIQGAFTDTLRITDLPSLTLEFNENQPNGLRQAWHATMVEIDAELLQELVAIWKAGVEDVKNLKGSLPTLAMQPLSLDVLRLMGKNGGNALGLAGGKKPLLLVSLLFTWADEADDELVYHTANTLFDRVVEAAKAKGRYNKYIYLNYGGQDQKVLQSYGDDNYARLKAISHKYDPQQVFQKLQPGGFKL</sequence>
<reference evidence="7 8" key="1">
    <citation type="journal article" date="2015" name="Genome Announc.">
        <title>Draft Genome Sequence and Gene Annotation of the Entomopathogenic Fungus Verticillium hemipterigenum.</title>
        <authorList>
            <person name="Horn F."/>
            <person name="Habel A."/>
            <person name="Scharf D.H."/>
            <person name="Dworschak J."/>
            <person name="Brakhage A.A."/>
            <person name="Guthke R."/>
            <person name="Hertweck C."/>
            <person name="Linde J."/>
        </authorList>
    </citation>
    <scope>NUCLEOTIDE SEQUENCE [LARGE SCALE GENOMIC DNA]</scope>
</reference>
<gene>
    <name evidence="7" type="ORF">VHEMI02417</name>
</gene>
<dbReference type="PROSITE" id="PS51387">
    <property type="entry name" value="FAD_PCMH"/>
    <property type="match status" value="1"/>
</dbReference>
<organism evidence="7 8">
    <name type="scientific">[Torrubiella] hemipterigena</name>
    <dbReference type="NCBI Taxonomy" id="1531966"/>
    <lineage>
        <taxon>Eukaryota</taxon>
        <taxon>Fungi</taxon>
        <taxon>Dikarya</taxon>
        <taxon>Ascomycota</taxon>
        <taxon>Pezizomycotina</taxon>
        <taxon>Sordariomycetes</taxon>
        <taxon>Hypocreomycetidae</taxon>
        <taxon>Hypocreales</taxon>
        <taxon>Clavicipitaceae</taxon>
        <taxon>Clavicipitaceae incertae sedis</taxon>
        <taxon>'Torrubiella' clade</taxon>
    </lineage>
</organism>
<keyword evidence="5" id="KW-0732">Signal</keyword>
<dbReference type="GO" id="GO:0071949">
    <property type="term" value="F:FAD binding"/>
    <property type="evidence" value="ECO:0007669"/>
    <property type="project" value="InterPro"/>
</dbReference>
<feature type="domain" description="FAD-binding PCMH-type" evidence="6">
    <location>
        <begin position="80"/>
        <end position="251"/>
    </location>
</feature>
<dbReference type="InterPro" id="IPR016166">
    <property type="entry name" value="FAD-bd_PCMH"/>
</dbReference>
<evidence type="ECO:0000256" key="3">
    <source>
        <dbReference type="ARBA" id="ARBA00022827"/>
    </source>
</evidence>
<dbReference type="Pfam" id="PF08031">
    <property type="entry name" value="BBE"/>
    <property type="match status" value="1"/>
</dbReference>
<accession>A0A0A1T7T6</accession>
<protein>
    <recommendedName>
        <fullName evidence="6">FAD-binding PCMH-type domain-containing protein</fullName>
    </recommendedName>
</protein>
<dbReference type="Gene3D" id="3.40.462.20">
    <property type="match status" value="1"/>
</dbReference>
<evidence type="ECO:0000256" key="2">
    <source>
        <dbReference type="ARBA" id="ARBA00022630"/>
    </source>
</evidence>
<evidence type="ECO:0000256" key="4">
    <source>
        <dbReference type="ARBA" id="ARBA00023002"/>
    </source>
</evidence>
<dbReference type="EMBL" id="CDHN01000001">
    <property type="protein sequence ID" value="CEJ82347.1"/>
    <property type="molecule type" value="Genomic_DNA"/>
</dbReference>
<dbReference type="PANTHER" id="PTHR42973:SF13">
    <property type="entry name" value="FAD-BINDING PCMH-TYPE DOMAIN-CONTAINING PROTEIN"/>
    <property type="match status" value="1"/>
</dbReference>
<evidence type="ECO:0000259" key="6">
    <source>
        <dbReference type="PROSITE" id="PS51387"/>
    </source>
</evidence>
<name>A0A0A1T7T6_9HYPO</name>
<feature type="chain" id="PRO_5012429727" description="FAD-binding PCMH-type domain-containing protein" evidence="5">
    <location>
        <begin position="16"/>
        <end position="514"/>
    </location>
</feature>
<dbReference type="InterPro" id="IPR050416">
    <property type="entry name" value="FAD-linked_Oxidoreductase"/>
</dbReference>
<dbReference type="InterPro" id="IPR036318">
    <property type="entry name" value="FAD-bd_PCMH-like_sf"/>
</dbReference>
<dbReference type="Gene3D" id="3.30.465.10">
    <property type="match status" value="1"/>
</dbReference>
<dbReference type="InterPro" id="IPR006094">
    <property type="entry name" value="Oxid_FAD_bind_N"/>
</dbReference>
<dbReference type="Gene3D" id="3.30.43.10">
    <property type="entry name" value="Uridine Diphospho-n-acetylenolpyruvylglucosamine Reductase, domain 2"/>
    <property type="match status" value="1"/>
</dbReference>
<evidence type="ECO:0000256" key="5">
    <source>
        <dbReference type="SAM" id="SignalP"/>
    </source>
</evidence>
<keyword evidence="3" id="KW-0274">FAD</keyword>
<dbReference type="SUPFAM" id="SSF56176">
    <property type="entry name" value="FAD-binding/transporter-associated domain-like"/>
    <property type="match status" value="1"/>
</dbReference>
<evidence type="ECO:0000256" key="1">
    <source>
        <dbReference type="ARBA" id="ARBA00005466"/>
    </source>
</evidence>
<proteinExistence type="inferred from homology"/>
<dbReference type="InterPro" id="IPR016167">
    <property type="entry name" value="FAD-bd_PCMH_sub1"/>
</dbReference>
<dbReference type="GO" id="GO:0016491">
    <property type="term" value="F:oxidoreductase activity"/>
    <property type="evidence" value="ECO:0007669"/>
    <property type="project" value="UniProtKB-KW"/>
</dbReference>